<keyword evidence="2" id="KW-0472">Membrane</keyword>
<comment type="subcellular location">
    <subcellularLocation>
        <location evidence="2">Cell outer membrane</location>
        <topology evidence="2">Lipid-anchor</topology>
    </subcellularLocation>
</comment>
<dbReference type="Gene3D" id="2.20.200.10">
    <property type="entry name" value="Outer membrane efflux proteins (OEP)"/>
    <property type="match status" value="1"/>
</dbReference>
<feature type="chain" id="PRO_5038157531" evidence="2">
    <location>
        <begin position="24"/>
        <end position="485"/>
    </location>
</feature>
<keyword evidence="2" id="KW-0732">Signal</keyword>
<reference evidence="4" key="1">
    <citation type="submission" date="2021-03" db="EMBL/GenBank/DDBJ databases">
        <title>novel species isolated from a fishpond in China.</title>
        <authorList>
            <person name="Lu H."/>
            <person name="Cai Z."/>
        </authorList>
    </citation>
    <scope>NUCLEOTIDE SEQUENCE</scope>
    <source>
        <strain evidence="4">JCM 30855</strain>
    </source>
</reference>
<gene>
    <name evidence="4" type="ORF">J0A66_18330</name>
</gene>
<comment type="caution">
    <text evidence="4">The sequence shown here is derived from an EMBL/GenBank/DDBJ whole genome shotgun (WGS) entry which is preliminary data.</text>
</comment>
<dbReference type="NCBIfam" id="TIGR01845">
    <property type="entry name" value="outer_NodT"/>
    <property type="match status" value="1"/>
</dbReference>
<sequence length="485" mass="52436">MNKLKYLPLAITLCLVLPGCALGPDYQEPELAASELENASFGGADFESDQAFEPLWWRQFDDQQLNRLIQATLAHNPSLSAARANMQAAYARFLDIGNDTLPSGDLSGSYQAQDQVVPGQGTQRINSRSVRIGADLSWTIDLFGKLRRATEAAQADAEASQFAWQDLQVSLVAQVADSYATLNGLNARIEVARENLQSLARTRQIIQARFESGYASELDLLRVQAQLKGVEASLPDLEARAQRTRYLLVALAGGEQKLGGWQWQQTTLPGLRQPVALGEPVELLRQRADVRQAERRLAAATASVGVSEAAQYPALSVTGFLGFLSPGASELGSETRAWSLAPSLSLPLFDLSSVRARIQVANANQQAALANLQQQWLDAVSEAQSALHDYAKVQQRSHLLAAQVEAASRALELAQVQYDAGAIELLDLLDTQRSLLAARDNLVQAQALTFSALTEVYRAFGGGLHAESPGGALTADIRLVTNHPS</sequence>
<dbReference type="PANTHER" id="PTHR30203">
    <property type="entry name" value="OUTER MEMBRANE CATION EFFLUX PROTEIN"/>
    <property type="match status" value="1"/>
</dbReference>
<dbReference type="Pfam" id="PF02321">
    <property type="entry name" value="OEP"/>
    <property type="match status" value="2"/>
</dbReference>
<proteinExistence type="inferred from homology"/>
<dbReference type="Proteomes" id="UP000664654">
    <property type="component" value="Unassembled WGS sequence"/>
</dbReference>
<dbReference type="AlphaFoldDB" id="A0A939DR09"/>
<dbReference type="GO" id="GO:0015562">
    <property type="term" value="F:efflux transmembrane transporter activity"/>
    <property type="evidence" value="ECO:0007669"/>
    <property type="project" value="InterPro"/>
</dbReference>
<name>A0A939DR09_9ALTE</name>
<keyword evidence="5" id="KW-1185">Reference proteome</keyword>
<comment type="similarity">
    <text evidence="1 2">Belongs to the outer membrane factor (OMF) (TC 1.B.17) family.</text>
</comment>
<dbReference type="RefSeq" id="WP_206575306.1">
    <property type="nucleotide sequence ID" value="NZ_JAFKCV010000014.1"/>
</dbReference>
<evidence type="ECO:0000256" key="3">
    <source>
        <dbReference type="SAM" id="Coils"/>
    </source>
</evidence>
<accession>A0A939DR09</accession>
<evidence type="ECO:0000313" key="4">
    <source>
        <dbReference type="EMBL" id="MBN7827195.1"/>
    </source>
</evidence>
<evidence type="ECO:0000313" key="5">
    <source>
        <dbReference type="Proteomes" id="UP000664654"/>
    </source>
</evidence>
<dbReference type="EMBL" id="JAFKCV010000014">
    <property type="protein sequence ID" value="MBN7827195.1"/>
    <property type="molecule type" value="Genomic_DNA"/>
</dbReference>
<dbReference type="InterPro" id="IPR010131">
    <property type="entry name" value="MdtP/NodT-like"/>
</dbReference>
<keyword evidence="2" id="KW-0812">Transmembrane</keyword>
<keyword evidence="2" id="KW-1134">Transmembrane beta strand</keyword>
<feature type="coiled-coil region" evidence="3">
    <location>
        <begin position="182"/>
        <end position="209"/>
    </location>
</feature>
<organism evidence="4 5">
    <name type="scientific">Bowmanella dokdonensis</name>
    <dbReference type="NCBI Taxonomy" id="751969"/>
    <lineage>
        <taxon>Bacteria</taxon>
        <taxon>Pseudomonadati</taxon>
        <taxon>Pseudomonadota</taxon>
        <taxon>Gammaproteobacteria</taxon>
        <taxon>Alteromonadales</taxon>
        <taxon>Alteromonadaceae</taxon>
        <taxon>Bowmanella</taxon>
    </lineage>
</organism>
<dbReference type="SUPFAM" id="SSF56954">
    <property type="entry name" value="Outer membrane efflux proteins (OEP)"/>
    <property type="match status" value="1"/>
</dbReference>
<evidence type="ECO:0000256" key="1">
    <source>
        <dbReference type="ARBA" id="ARBA00007613"/>
    </source>
</evidence>
<keyword evidence="2" id="KW-0449">Lipoprotein</keyword>
<keyword evidence="2" id="KW-0564">Palmitate</keyword>
<dbReference type="PANTHER" id="PTHR30203:SF25">
    <property type="entry name" value="OUTER MEMBRANE PROTEIN-RELATED"/>
    <property type="match status" value="1"/>
</dbReference>
<protein>
    <submittedName>
        <fullName evidence="4">Efflux transporter outer membrane subunit</fullName>
    </submittedName>
</protein>
<dbReference type="Gene3D" id="1.20.1600.10">
    <property type="entry name" value="Outer membrane efflux proteins (OEP)"/>
    <property type="match status" value="1"/>
</dbReference>
<keyword evidence="3" id="KW-0175">Coiled coil</keyword>
<evidence type="ECO:0000256" key="2">
    <source>
        <dbReference type="RuleBase" id="RU362097"/>
    </source>
</evidence>
<dbReference type="GO" id="GO:0009279">
    <property type="term" value="C:cell outer membrane"/>
    <property type="evidence" value="ECO:0007669"/>
    <property type="project" value="UniProtKB-SubCell"/>
</dbReference>
<dbReference type="InterPro" id="IPR003423">
    <property type="entry name" value="OMP_efflux"/>
</dbReference>
<feature type="signal peptide" evidence="2">
    <location>
        <begin position="1"/>
        <end position="23"/>
    </location>
</feature>